<dbReference type="AlphaFoldDB" id="A0A6M7U4G0"/>
<evidence type="ECO:0000313" key="2">
    <source>
        <dbReference type="EMBL" id="OBQ72371.1"/>
    </source>
</evidence>
<dbReference type="Proteomes" id="UP000093737">
    <property type="component" value="Unassembled WGS sequence"/>
</dbReference>
<dbReference type="EMBL" id="LYTK01000001">
    <property type="protein sequence ID" value="OBQ72371.1"/>
    <property type="molecule type" value="Genomic_DNA"/>
</dbReference>
<name>A0A6M7U4G0_RHILI</name>
<dbReference type="RefSeq" id="WP_065005019.1">
    <property type="nucleotide sequence ID" value="NZ_CP033334.1"/>
</dbReference>
<gene>
    <name evidence="2" type="ORF">A8145_06050</name>
</gene>
<organism evidence="2 3">
    <name type="scientific">Rhizobium loti</name>
    <name type="common">Mesorhizobium loti</name>
    <dbReference type="NCBI Taxonomy" id="381"/>
    <lineage>
        <taxon>Bacteria</taxon>
        <taxon>Pseudomonadati</taxon>
        <taxon>Pseudomonadota</taxon>
        <taxon>Alphaproteobacteria</taxon>
        <taxon>Hyphomicrobiales</taxon>
        <taxon>Phyllobacteriaceae</taxon>
        <taxon>Mesorhizobium</taxon>
    </lineage>
</organism>
<evidence type="ECO:0000313" key="3">
    <source>
        <dbReference type="Proteomes" id="UP000093737"/>
    </source>
</evidence>
<comment type="caution">
    <text evidence="2">The sequence shown here is derived from an EMBL/GenBank/DDBJ whole genome shotgun (WGS) entry which is preliminary data.</text>
</comment>
<evidence type="ECO:0000256" key="1">
    <source>
        <dbReference type="SAM" id="MobiDB-lite"/>
    </source>
</evidence>
<proteinExistence type="predicted"/>
<reference evidence="2 3" key="1">
    <citation type="submission" date="2016-05" db="EMBL/GenBank/DDBJ databases">
        <authorList>
            <person name="Ramsay J.P."/>
        </authorList>
    </citation>
    <scope>NUCLEOTIDE SEQUENCE [LARGE SCALE GENOMIC DNA]</scope>
    <source>
        <strain evidence="2 3">NZP2042</strain>
    </source>
</reference>
<protein>
    <submittedName>
        <fullName evidence="2">Uncharacterized protein</fullName>
    </submittedName>
</protein>
<feature type="compositionally biased region" description="Acidic residues" evidence="1">
    <location>
        <begin position="110"/>
        <end position="121"/>
    </location>
</feature>
<feature type="region of interest" description="Disordered" evidence="1">
    <location>
        <begin position="100"/>
        <end position="121"/>
    </location>
</feature>
<accession>A0A6M7U4G0</accession>
<sequence>MSRVLRTFREMLGLLSRGDFSRHCDKLLNEAILAVEECPADKCKAEIIVKITLDYELGRIDIKADAKSKLPDTVKFMKTPFWTIDGQLSVEHPNQIDMFRAPRAATSQREDEDDDEEVAAS</sequence>